<evidence type="ECO:0000313" key="2">
    <source>
        <dbReference type="Proteomes" id="UP001271007"/>
    </source>
</evidence>
<evidence type="ECO:0000313" key="1">
    <source>
        <dbReference type="EMBL" id="KAK3051782.1"/>
    </source>
</evidence>
<proteinExistence type="predicted"/>
<reference evidence="1" key="1">
    <citation type="submission" date="2023-04" db="EMBL/GenBank/DDBJ databases">
        <title>Black Yeasts Isolated from many extreme environments.</title>
        <authorList>
            <person name="Coleine C."/>
            <person name="Stajich J.E."/>
            <person name="Selbmann L."/>
        </authorList>
    </citation>
    <scope>NUCLEOTIDE SEQUENCE</scope>
    <source>
        <strain evidence="1">CCFEE 5312</strain>
    </source>
</reference>
<comment type="caution">
    <text evidence="1">The sequence shown here is derived from an EMBL/GenBank/DDBJ whole genome shotgun (WGS) entry which is preliminary data.</text>
</comment>
<sequence>MSLWQSYRSLTPRTRMLVGGGVMAWAAFGLLLSDRAEAAFGFTPTEEDKRNLKDAMPKIHLVEREEK</sequence>
<dbReference type="EMBL" id="JAWDJX010000024">
    <property type="protein sequence ID" value="KAK3051782.1"/>
    <property type="molecule type" value="Genomic_DNA"/>
</dbReference>
<organism evidence="1 2">
    <name type="scientific">Extremus antarcticus</name>
    <dbReference type="NCBI Taxonomy" id="702011"/>
    <lineage>
        <taxon>Eukaryota</taxon>
        <taxon>Fungi</taxon>
        <taxon>Dikarya</taxon>
        <taxon>Ascomycota</taxon>
        <taxon>Pezizomycotina</taxon>
        <taxon>Dothideomycetes</taxon>
        <taxon>Dothideomycetidae</taxon>
        <taxon>Mycosphaerellales</taxon>
        <taxon>Extremaceae</taxon>
        <taxon>Extremus</taxon>
    </lineage>
</organism>
<dbReference type="AlphaFoldDB" id="A0AAJ0GBD9"/>
<name>A0AAJ0GBD9_9PEZI</name>
<keyword evidence="2" id="KW-1185">Reference proteome</keyword>
<dbReference type="Proteomes" id="UP001271007">
    <property type="component" value="Unassembled WGS sequence"/>
</dbReference>
<accession>A0AAJ0GBD9</accession>
<protein>
    <submittedName>
        <fullName evidence="1">Uncharacterized protein</fullName>
    </submittedName>
</protein>
<gene>
    <name evidence="1" type="ORF">LTR09_007082</name>
</gene>